<dbReference type="GO" id="GO:0006203">
    <property type="term" value="P:dGTP catabolic process"/>
    <property type="evidence" value="ECO:0007669"/>
    <property type="project" value="TreeGrafter"/>
</dbReference>
<dbReference type="Pfam" id="PF01966">
    <property type="entry name" value="HD"/>
    <property type="match status" value="1"/>
</dbReference>
<evidence type="ECO:0000256" key="1">
    <source>
        <dbReference type="ARBA" id="ARBA00022801"/>
    </source>
</evidence>
<reference evidence="5 6" key="1">
    <citation type="submission" date="2020-02" db="EMBL/GenBank/DDBJ databases">
        <authorList>
            <person name="Li G."/>
        </authorList>
    </citation>
    <scope>NUCLEOTIDE SEQUENCE [LARGE SCALE GENOMIC DNA]</scope>
    <source>
        <strain evidence="5 6">DSM 102029</strain>
    </source>
</reference>
<dbReference type="NCBIfam" id="NF002328">
    <property type="entry name" value="PRK01286.1-3"/>
    <property type="match status" value="1"/>
</dbReference>
<gene>
    <name evidence="5" type="ORF">G3A50_19385</name>
</gene>
<dbReference type="GO" id="GO:0008832">
    <property type="term" value="F:dGTPase activity"/>
    <property type="evidence" value="ECO:0007669"/>
    <property type="project" value="TreeGrafter"/>
</dbReference>
<name>A0A6P1YU65_9HYPH</name>
<dbReference type="InterPro" id="IPR026875">
    <property type="entry name" value="PHydrolase_assoc_dom"/>
</dbReference>
<dbReference type="PANTHER" id="PTHR11373:SF43">
    <property type="entry name" value="DEOXYGUANOSINETRIPHOSPHATE TRIPHOSPHOHYDROLASE-LIKE PROTEIN"/>
    <property type="match status" value="1"/>
</dbReference>
<evidence type="ECO:0000256" key="3">
    <source>
        <dbReference type="SAM" id="MobiDB-lite"/>
    </source>
</evidence>
<feature type="region of interest" description="Disordered" evidence="3">
    <location>
        <begin position="1"/>
        <end position="32"/>
    </location>
</feature>
<evidence type="ECO:0000256" key="2">
    <source>
        <dbReference type="HAMAP-Rule" id="MF_01212"/>
    </source>
</evidence>
<dbReference type="SUPFAM" id="SSF109604">
    <property type="entry name" value="HD-domain/PDEase-like"/>
    <property type="match status" value="1"/>
</dbReference>
<dbReference type="SMART" id="SM00471">
    <property type="entry name" value="HDc"/>
    <property type="match status" value="1"/>
</dbReference>
<feature type="domain" description="HD" evidence="4">
    <location>
        <begin position="69"/>
        <end position="205"/>
    </location>
</feature>
<dbReference type="InterPro" id="IPR006674">
    <property type="entry name" value="HD_domain"/>
</dbReference>
<dbReference type="InterPro" id="IPR050135">
    <property type="entry name" value="dGTPase-like"/>
</dbReference>
<dbReference type="NCBIfam" id="TIGR01353">
    <property type="entry name" value="dGTP_triPase"/>
    <property type="match status" value="1"/>
</dbReference>
<accession>A0A6P1YU65</accession>
<dbReference type="NCBIfam" id="NF002326">
    <property type="entry name" value="PRK01286.1-1"/>
    <property type="match status" value="1"/>
</dbReference>
<feature type="compositionally biased region" description="Basic and acidic residues" evidence="3">
    <location>
        <begin position="15"/>
        <end position="32"/>
    </location>
</feature>
<dbReference type="Proteomes" id="UP000464751">
    <property type="component" value="Chromosome"/>
</dbReference>
<dbReference type="InterPro" id="IPR006261">
    <property type="entry name" value="dGTPase"/>
</dbReference>
<dbReference type="PROSITE" id="PS51831">
    <property type="entry name" value="HD"/>
    <property type="match status" value="1"/>
</dbReference>
<dbReference type="EMBL" id="CP048630">
    <property type="protein sequence ID" value="QIB35623.1"/>
    <property type="molecule type" value="Genomic_DNA"/>
</dbReference>
<keyword evidence="1 2" id="KW-0378">Hydrolase</keyword>
<dbReference type="HAMAP" id="MF_01212">
    <property type="entry name" value="dGTPase_type2"/>
    <property type="match status" value="1"/>
</dbReference>
<proteinExistence type="inferred from homology"/>
<sequence>MAVAGAEPRAAWASKAEESRGRLVPEPEGDGRSAFRRDADRIIHSSAFRRLAYKTQVFSYHEGDHYRTRLTHTLEVVQVARSLARALGLDEDLAEALALAHDLGHPPFAHAGERVLDACMSAYGGFDHNAQSLRVVTRLESRYPAFDGLNLSWETLEGIVKHNGPLTGPLPHAIAVHAEKQDLWLWSWPGAEAQVAAIADDIAYDVHDLDDGLRAELFTVREIADLPLVGDIIADIAVGWPDLDTSRFIHEVGRRMITALIDDVVRESRRRIIVAAPGTADDIRRHGGAVVGFSAPFAEAERAIKAFLFPRMYRHPRVVRDMERAGVVVRALFTRYMADLDALPAEWRASVQGRTEDARARRIADFLAGQTDRYALAEYARLFDRAPELR</sequence>
<evidence type="ECO:0000313" key="5">
    <source>
        <dbReference type="EMBL" id="QIB35623.1"/>
    </source>
</evidence>
<dbReference type="KEGG" id="apra:G3A50_19385"/>
<dbReference type="PANTHER" id="PTHR11373">
    <property type="entry name" value="DEOXYNUCLEOSIDE TRIPHOSPHATE TRIPHOSPHOHYDROLASE"/>
    <property type="match status" value="1"/>
</dbReference>
<evidence type="ECO:0000313" key="6">
    <source>
        <dbReference type="Proteomes" id="UP000464751"/>
    </source>
</evidence>
<dbReference type="Pfam" id="PF13286">
    <property type="entry name" value="HD_assoc"/>
    <property type="match status" value="1"/>
</dbReference>
<comment type="similarity">
    <text evidence="2">Belongs to the dGTPase family. Type 2 subfamily.</text>
</comment>
<dbReference type="CDD" id="cd00077">
    <property type="entry name" value="HDc"/>
    <property type="match status" value="1"/>
</dbReference>
<keyword evidence="6" id="KW-1185">Reference proteome</keyword>
<organism evidence="5 6">
    <name type="scientific">Ancylobacter pratisalsi</name>
    <dbReference type="NCBI Taxonomy" id="1745854"/>
    <lineage>
        <taxon>Bacteria</taxon>
        <taxon>Pseudomonadati</taxon>
        <taxon>Pseudomonadota</taxon>
        <taxon>Alphaproteobacteria</taxon>
        <taxon>Hyphomicrobiales</taxon>
        <taxon>Xanthobacteraceae</taxon>
        <taxon>Ancylobacter</taxon>
    </lineage>
</organism>
<protein>
    <recommendedName>
        <fullName evidence="2">Deoxyguanosinetriphosphate triphosphohydrolase-like protein</fullName>
    </recommendedName>
</protein>
<dbReference type="Gene3D" id="1.10.3210.10">
    <property type="entry name" value="Hypothetical protein af1432"/>
    <property type="match status" value="1"/>
</dbReference>
<dbReference type="InterPro" id="IPR003607">
    <property type="entry name" value="HD/PDEase_dom"/>
</dbReference>
<dbReference type="AlphaFoldDB" id="A0A6P1YU65"/>
<dbReference type="RefSeq" id="WP_163076763.1">
    <property type="nucleotide sequence ID" value="NZ_CP048630.1"/>
</dbReference>
<evidence type="ECO:0000259" key="4">
    <source>
        <dbReference type="PROSITE" id="PS51831"/>
    </source>
</evidence>
<dbReference type="InterPro" id="IPR023023">
    <property type="entry name" value="dNTPase_2"/>
</dbReference>